<gene>
    <name evidence="2" type="ORF">F0Q45_05875</name>
</gene>
<proteinExistence type="predicted"/>
<organism evidence="2 3">
    <name type="scientific">Mycobacterium simiae</name>
    <name type="common">Mycobacterium habana</name>
    <dbReference type="NCBI Taxonomy" id="1784"/>
    <lineage>
        <taxon>Bacteria</taxon>
        <taxon>Bacillati</taxon>
        <taxon>Actinomycetota</taxon>
        <taxon>Actinomycetes</taxon>
        <taxon>Mycobacteriales</taxon>
        <taxon>Mycobacteriaceae</taxon>
        <taxon>Mycobacterium</taxon>
        <taxon>Mycobacterium simiae complex</taxon>
    </lineage>
</organism>
<dbReference type="InterPro" id="IPR002645">
    <property type="entry name" value="STAS_dom"/>
</dbReference>
<comment type="caution">
    <text evidence="2">The sequence shown here is derived from an EMBL/GenBank/DDBJ whole genome shotgun (WGS) entry which is preliminary data.</text>
</comment>
<dbReference type="RefSeq" id="WP_149653046.1">
    <property type="nucleotide sequence ID" value="NZ_VTZN01000022.1"/>
</dbReference>
<dbReference type="Proteomes" id="UP000324701">
    <property type="component" value="Unassembled WGS sequence"/>
</dbReference>
<dbReference type="Gene3D" id="3.30.750.24">
    <property type="entry name" value="STAS domain"/>
    <property type="match status" value="1"/>
</dbReference>
<dbReference type="PROSITE" id="PS50801">
    <property type="entry name" value="STAS"/>
    <property type="match status" value="1"/>
</dbReference>
<keyword evidence="3" id="KW-1185">Reference proteome</keyword>
<dbReference type="OrthoDB" id="4735650at2"/>
<accession>A0A5B1BTN3</accession>
<evidence type="ECO:0000313" key="3">
    <source>
        <dbReference type="Proteomes" id="UP000324701"/>
    </source>
</evidence>
<dbReference type="SUPFAM" id="SSF52091">
    <property type="entry name" value="SpoIIaa-like"/>
    <property type="match status" value="1"/>
</dbReference>
<protein>
    <submittedName>
        <fullName evidence="2">STAS domain-containing protein</fullName>
    </submittedName>
</protein>
<dbReference type="AlphaFoldDB" id="A0A5B1BTN3"/>
<dbReference type="InterPro" id="IPR036513">
    <property type="entry name" value="STAS_dom_sf"/>
</dbReference>
<dbReference type="EMBL" id="VTZN01000022">
    <property type="protein sequence ID" value="KAA1251105.1"/>
    <property type="molecule type" value="Genomic_DNA"/>
</dbReference>
<dbReference type="CDD" id="cd07043">
    <property type="entry name" value="STAS_anti-anti-sigma_factors"/>
    <property type="match status" value="1"/>
</dbReference>
<dbReference type="Pfam" id="PF01740">
    <property type="entry name" value="STAS"/>
    <property type="match status" value="1"/>
</dbReference>
<evidence type="ECO:0000259" key="1">
    <source>
        <dbReference type="PROSITE" id="PS50801"/>
    </source>
</evidence>
<reference evidence="2 3" key="1">
    <citation type="submission" date="2019-09" db="EMBL/GenBank/DDBJ databases">
        <title>Report of infection by Mycobacterium simiae a patient suffering from pulmonary tuberculosis.</title>
        <authorList>
            <person name="Mohanty P.S."/>
            <person name="Bansal A.K."/>
            <person name="Singh H."/>
            <person name="Sharma S."/>
            <person name="Patil S.A."/>
            <person name="Upadhaya P."/>
            <person name="Singh P.K."/>
            <person name="Kumar D."/>
            <person name="Kumar S."/>
            <person name="Singh R.K."/>
            <person name="Chaudhary B."/>
        </authorList>
    </citation>
    <scope>NUCLEOTIDE SEQUENCE [LARGE SCALE GENOMIC DNA]</scope>
    <source>
        <strain evidence="2 3">JAL-560-SIM</strain>
    </source>
</reference>
<evidence type="ECO:0000313" key="2">
    <source>
        <dbReference type="EMBL" id="KAA1251105.1"/>
    </source>
</evidence>
<sequence length="145" mass="15684">MTDPSGASLLWPTVSMGGGDVAIDCGDVGFRVRVGRHATVLMINGDIDAFNADCVLEHIRCFVPAGRPLIVDFSRVDFFAVHGLKNLLEFGQECDRYGANWALVASPAVSRLLRAAKVENRLPAAFSVIAALERLTHPPSAWRGH</sequence>
<name>A0A5B1BTN3_MYCSI</name>
<feature type="domain" description="STAS" evidence="1">
    <location>
        <begin position="28"/>
        <end position="114"/>
    </location>
</feature>